<dbReference type="Proteomes" id="UP000315540">
    <property type="component" value="Unassembled WGS sequence"/>
</dbReference>
<dbReference type="InterPro" id="IPR011008">
    <property type="entry name" value="Dimeric_a/b-barrel"/>
</dbReference>
<keyword evidence="2" id="KW-0503">Monooxygenase</keyword>
<dbReference type="PANTHER" id="PTHR37811:SF2">
    <property type="entry name" value="ABM DOMAIN-CONTAINING PROTEIN"/>
    <property type="match status" value="1"/>
</dbReference>
<sequence>MNSQSIAVIFEVIPKSNYKNEYLDIASGLKSELEKIKGFISIERFQSISQPEKILSLSFWKNEEAIKEWRNIDMHRTAQTKGRAYIFEDYNLRVAHVVRDYGIRNRKEAPSDSKSIHSKK</sequence>
<evidence type="ECO:0000313" key="3">
    <source>
        <dbReference type="Proteomes" id="UP000315540"/>
    </source>
</evidence>
<dbReference type="EMBL" id="VFWZ01000007">
    <property type="protein sequence ID" value="TPN83486.1"/>
    <property type="molecule type" value="Genomic_DNA"/>
</dbReference>
<dbReference type="OrthoDB" id="9798439at2"/>
<dbReference type="InterPro" id="IPR052936">
    <property type="entry name" value="Jasmonate_Hydroxylase-like"/>
</dbReference>
<comment type="caution">
    <text evidence="2">The sequence shown here is derived from an EMBL/GenBank/DDBJ whole genome shotgun (WGS) entry which is preliminary data.</text>
</comment>
<dbReference type="InterPro" id="IPR007138">
    <property type="entry name" value="ABM_dom"/>
</dbReference>
<name>A0A504IYE4_9FLAO</name>
<dbReference type="PROSITE" id="PS51725">
    <property type="entry name" value="ABM"/>
    <property type="match status" value="1"/>
</dbReference>
<dbReference type="Gene3D" id="3.30.70.100">
    <property type="match status" value="1"/>
</dbReference>
<evidence type="ECO:0000313" key="2">
    <source>
        <dbReference type="EMBL" id="TPN83486.1"/>
    </source>
</evidence>
<dbReference type="GO" id="GO:0004497">
    <property type="term" value="F:monooxygenase activity"/>
    <property type="evidence" value="ECO:0007669"/>
    <property type="project" value="UniProtKB-KW"/>
</dbReference>
<dbReference type="Pfam" id="PF03992">
    <property type="entry name" value="ABM"/>
    <property type="match status" value="1"/>
</dbReference>
<dbReference type="AlphaFoldDB" id="A0A504IYE4"/>
<dbReference type="SUPFAM" id="SSF54909">
    <property type="entry name" value="Dimeric alpha+beta barrel"/>
    <property type="match status" value="1"/>
</dbReference>
<dbReference type="PANTHER" id="PTHR37811">
    <property type="entry name" value="BLL5343 PROTEIN"/>
    <property type="match status" value="1"/>
</dbReference>
<organism evidence="2 3">
    <name type="scientific">Aquimarina algicola</name>
    <dbReference type="NCBI Taxonomy" id="2589995"/>
    <lineage>
        <taxon>Bacteria</taxon>
        <taxon>Pseudomonadati</taxon>
        <taxon>Bacteroidota</taxon>
        <taxon>Flavobacteriia</taxon>
        <taxon>Flavobacteriales</taxon>
        <taxon>Flavobacteriaceae</taxon>
        <taxon>Aquimarina</taxon>
    </lineage>
</organism>
<evidence type="ECO:0000259" key="1">
    <source>
        <dbReference type="PROSITE" id="PS51725"/>
    </source>
</evidence>
<keyword evidence="2" id="KW-0560">Oxidoreductase</keyword>
<gene>
    <name evidence="2" type="ORF">FHK87_19915</name>
</gene>
<reference evidence="2 3" key="1">
    <citation type="submission" date="2019-06" db="EMBL/GenBank/DDBJ databases">
        <authorList>
            <person name="Meng X."/>
        </authorList>
    </citation>
    <scope>NUCLEOTIDE SEQUENCE [LARGE SCALE GENOMIC DNA]</scope>
    <source>
        <strain evidence="2 3">M625</strain>
    </source>
</reference>
<accession>A0A504IYE4</accession>
<dbReference type="RefSeq" id="WP_140595768.1">
    <property type="nucleotide sequence ID" value="NZ_VFWZ01000007.1"/>
</dbReference>
<protein>
    <submittedName>
        <fullName evidence="2">Antibiotic biosynthesis monooxygenase</fullName>
    </submittedName>
</protein>
<feature type="domain" description="ABM" evidence="1">
    <location>
        <begin position="6"/>
        <end position="94"/>
    </location>
</feature>
<keyword evidence="3" id="KW-1185">Reference proteome</keyword>
<proteinExistence type="predicted"/>